<keyword evidence="3" id="KW-1185">Reference proteome</keyword>
<organism evidence="2 3">
    <name type="scientific">Cyclostephanos tholiformis</name>
    <dbReference type="NCBI Taxonomy" id="382380"/>
    <lineage>
        <taxon>Eukaryota</taxon>
        <taxon>Sar</taxon>
        <taxon>Stramenopiles</taxon>
        <taxon>Ochrophyta</taxon>
        <taxon>Bacillariophyta</taxon>
        <taxon>Coscinodiscophyceae</taxon>
        <taxon>Thalassiosirophycidae</taxon>
        <taxon>Stephanodiscales</taxon>
        <taxon>Stephanodiscaceae</taxon>
        <taxon>Cyclostephanos</taxon>
    </lineage>
</organism>
<dbReference type="AlphaFoldDB" id="A0ABD3RTV4"/>
<proteinExistence type="predicted"/>
<evidence type="ECO:0000313" key="2">
    <source>
        <dbReference type="EMBL" id="KAL3815991.1"/>
    </source>
</evidence>
<comment type="caution">
    <text evidence="2">The sequence shown here is derived from an EMBL/GenBank/DDBJ whole genome shotgun (WGS) entry which is preliminary data.</text>
</comment>
<feature type="compositionally biased region" description="Basic and acidic residues" evidence="1">
    <location>
        <begin position="65"/>
        <end position="77"/>
    </location>
</feature>
<dbReference type="EMBL" id="JALLPB020000171">
    <property type="protein sequence ID" value="KAL3815991.1"/>
    <property type="molecule type" value="Genomic_DNA"/>
</dbReference>
<name>A0ABD3RTV4_9STRA</name>
<feature type="region of interest" description="Disordered" evidence="1">
    <location>
        <begin position="57"/>
        <end position="84"/>
    </location>
</feature>
<reference evidence="2 3" key="1">
    <citation type="submission" date="2024-10" db="EMBL/GenBank/DDBJ databases">
        <title>Updated reference genomes for cyclostephanoid diatoms.</title>
        <authorList>
            <person name="Roberts W.R."/>
            <person name="Alverson A.J."/>
        </authorList>
    </citation>
    <scope>NUCLEOTIDE SEQUENCE [LARGE SCALE GENOMIC DNA]</scope>
    <source>
        <strain evidence="2 3">AJA228-03</strain>
    </source>
</reference>
<gene>
    <name evidence="2" type="ORF">ACHAXA_005200</name>
</gene>
<evidence type="ECO:0000256" key="1">
    <source>
        <dbReference type="SAM" id="MobiDB-lite"/>
    </source>
</evidence>
<sequence length="212" mass="23436">MMISATPLAALLMAMTTTTSSVIITLLPFSSAFVSSPIIADLDHRRSSSLTMSTVIKPPGGGVTETEKRRREKRDFDINPPPDEGEIRGPVEWLIDDVHISRDIDDPYHILLLDATFTNNKRITIEYVATSCAYVLSMPYDEAAELAAHAESEGFSCLGTWGHEECVRFGRQLQNRDIVCRVVPFCEGGDRAWQARDARDASSSGMKRAEEG</sequence>
<dbReference type="Proteomes" id="UP001530377">
    <property type="component" value="Unassembled WGS sequence"/>
</dbReference>
<evidence type="ECO:0000313" key="3">
    <source>
        <dbReference type="Proteomes" id="UP001530377"/>
    </source>
</evidence>
<protein>
    <submittedName>
        <fullName evidence="2">Uncharacterized protein</fullName>
    </submittedName>
</protein>
<accession>A0ABD3RTV4</accession>